<dbReference type="EMBL" id="FN649760">
    <property type="protein sequence ID" value="CBN76210.1"/>
    <property type="molecule type" value="Genomic_DNA"/>
</dbReference>
<dbReference type="OrthoDB" id="10523859at2759"/>
<accession>D8LM62</accession>
<protein>
    <submittedName>
        <fullName evidence="2">Uncharacterized protein</fullName>
    </submittedName>
</protein>
<keyword evidence="3" id="KW-1185">Reference proteome</keyword>
<feature type="region of interest" description="Disordered" evidence="1">
    <location>
        <begin position="59"/>
        <end position="89"/>
    </location>
</feature>
<name>D8LM62_ECTSI</name>
<dbReference type="AlphaFoldDB" id="D8LM62"/>
<organism evidence="2 3">
    <name type="scientific">Ectocarpus siliculosus</name>
    <name type="common">Brown alga</name>
    <name type="synonym">Conferva siliculosa</name>
    <dbReference type="NCBI Taxonomy" id="2880"/>
    <lineage>
        <taxon>Eukaryota</taxon>
        <taxon>Sar</taxon>
        <taxon>Stramenopiles</taxon>
        <taxon>Ochrophyta</taxon>
        <taxon>PX clade</taxon>
        <taxon>Phaeophyceae</taxon>
        <taxon>Ectocarpales</taxon>
        <taxon>Ectocarpaceae</taxon>
        <taxon>Ectocarpus</taxon>
    </lineage>
</organism>
<evidence type="ECO:0000313" key="3">
    <source>
        <dbReference type="Proteomes" id="UP000002630"/>
    </source>
</evidence>
<evidence type="ECO:0000256" key="1">
    <source>
        <dbReference type="SAM" id="MobiDB-lite"/>
    </source>
</evidence>
<dbReference type="InParanoid" id="D8LM62"/>
<reference evidence="2 3" key="1">
    <citation type="journal article" date="2010" name="Nature">
        <title>The Ectocarpus genome and the independent evolution of multicellularity in brown algae.</title>
        <authorList>
            <person name="Cock J.M."/>
            <person name="Sterck L."/>
            <person name="Rouze P."/>
            <person name="Scornet D."/>
            <person name="Allen A.E."/>
            <person name="Amoutzias G."/>
            <person name="Anthouard V."/>
            <person name="Artiguenave F."/>
            <person name="Aury J.M."/>
            <person name="Badger J.H."/>
            <person name="Beszteri B."/>
            <person name="Billiau K."/>
            <person name="Bonnet E."/>
            <person name="Bothwell J.H."/>
            <person name="Bowler C."/>
            <person name="Boyen C."/>
            <person name="Brownlee C."/>
            <person name="Carrano C.J."/>
            <person name="Charrier B."/>
            <person name="Cho G.Y."/>
            <person name="Coelho S.M."/>
            <person name="Collen J."/>
            <person name="Corre E."/>
            <person name="Da Silva C."/>
            <person name="Delage L."/>
            <person name="Delaroque N."/>
            <person name="Dittami S.M."/>
            <person name="Doulbeau S."/>
            <person name="Elias M."/>
            <person name="Farnham G."/>
            <person name="Gachon C.M."/>
            <person name="Gschloessl B."/>
            <person name="Heesch S."/>
            <person name="Jabbari K."/>
            <person name="Jubin C."/>
            <person name="Kawai H."/>
            <person name="Kimura K."/>
            <person name="Kloareg B."/>
            <person name="Kupper F.C."/>
            <person name="Lang D."/>
            <person name="Le Bail A."/>
            <person name="Leblanc C."/>
            <person name="Lerouge P."/>
            <person name="Lohr M."/>
            <person name="Lopez P.J."/>
            <person name="Martens C."/>
            <person name="Maumus F."/>
            <person name="Michel G."/>
            <person name="Miranda-Saavedra D."/>
            <person name="Morales J."/>
            <person name="Moreau H."/>
            <person name="Motomura T."/>
            <person name="Nagasato C."/>
            <person name="Napoli C.A."/>
            <person name="Nelson D.R."/>
            <person name="Nyvall-Collen P."/>
            <person name="Peters A.F."/>
            <person name="Pommier C."/>
            <person name="Potin P."/>
            <person name="Poulain J."/>
            <person name="Quesneville H."/>
            <person name="Read B."/>
            <person name="Rensing S.A."/>
            <person name="Ritter A."/>
            <person name="Rousvoal S."/>
            <person name="Samanta M."/>
            <person name="Samson G."/>
            <person name="Schroeder D.C."/>
            <person name="Segurens B."/>
            <person name="Strittmatter M."/>
            <person name="Tonon T."/>
            <person name="Tregear J.W."/>
            <person name="Valentin K."/>
            <person name="von Dassow P."/>
            <person name="Yamagishi T."/>
            <person name="Van de Peer Y."/>
            <person name="Wincker P."/>
        </authorList>
    </citation>
    <scope>NUCLEOTIDE SEQUENCE [LARGE SCALE GENOMIC DNA]</scope>
    <source>
        <strain evidence="3">Ec32 / CCAP1310/4</strain>
    </source>
</reference>
<evidence type="ECO:0000313" key="2">
    <source>
        <dbReference type="EMBL" id="CBN76210.1"/>
    </source>
</evidence>
<sequence>MMEFFCYSVKPDPSFSGSMTFVFDQVLDEDMEDGSWDGVARDKPELELSVTVEKVEEDDVKNGEAGNVSRNRRPRVLVTRGGPPVGAGEAKGRVRVPYKQFLLVYSGKATAKDIVRLAMRGKVSIPYKPLSSRRTSQNTTLAALL</sequence>
<dbReference type="Proteomes" id="UP000002630">
    <property type="component" value="Unassembled WGS sequence"/>
</dbReference>
<gene>
    <name evidence="2" type="ORF">Esi_0386_0022</name>
</gene>
<proteinExistence type="predicted"/>